<feature type="transmembrane region" description="Helical" evidence="2">
    <location>
        <begin position="147"/>
        <end position="170"/>
    </location>
</feature>
<feature type="transmembrane region" description="Helical" evidence="2">
    <location>
        <begin position="66"/>
        <end position="84"/>
    </location>
</feature>
<keyword evidence="2" id="KW-1133">Transmembrane helix</keyword>
<dbReference type="Proteomes" id="UP001369736">
    <property type="component" value="Unassembled WGS sequence"/>
</dbReference>
<feature type="transmembrane region" description="Helical" evidence="2">
    <location>
        <begin position="213"/>
        <end position="235"/>
    </location>
</feature>
<sequence length="309" mass="33073">MRTTTTPEHPVTGSGPATANHLGGRELGGRDGAGMVRIGLHLLLAALPLLAISAHVFGLITMNVSAGILVIPLAAAIVALTVLAPHTGDRVVADGMIWGVVGCAIYDGFRLTTVHVFGWWADFIPTMGTWITGNPDDLTAGAVVGYLWRYVGDGGGIGITFFALACAFGLQRWSRRAVVGASIAFSVFPVWAGLIGTVAIAPRGQTMMFPLTWVTITLSLIGHLIFGWIMGLGFYRSRSVRRAWPWKPVTGSLPALAVGTGRQPALPAPRHPQTPPAGQSMDPDTWELWRRQLEANTAGRRSARRERVR</sequence>
<feature type="transmembrane region" description="Helical" evidence="2">
    <location>
        <begin position="40"/>
        <end position="60"/>
    </location>
</feature>
<protein>
    <submittedName>
        <fullName evidence="3">Uncharacterized protein</fullName>
    </submittedName>
</protein>
<evidence type="ECO:0000256" key="1">
    <source>
        <dbReference type="SAM" id="MobiDB-lite"/>
    </source>
</evidence>
<evidence type="ECO:0000313" key="3">
    <source>
        <dbReference type="EMBL" id="MEJ2862338.1"/>
    </source>
</evidence>
<organism evidence="3 4">
    <name type="scientific">Actinomycetospora flava</name>
    <dbReference type="NCBI Taxonomy" id="3129232"/>
    <lineage>
        <taxon>Bacteria</taxon>
        <taxon>Bacillati</taxon>
        <taxon>Actinomycetota</taxon>
        <taxon>Actinomycetes</taxon>
        <taxon>Pseudonocardiales</taxon>
        <taxon>Pseudonocardiaceae</taxon>
        <taxon>Actinomycetospora</taxon>
    </lineage>
</organism>
<evidence type="ECO:0000256" key="2">
    <source>
        <dbReference type="SAM" id="Phobius"/>
    </source>
</evidence>
<evidence type="ECO:0000313" key="4">
    <source>
        <dbReference type="Proteomes" id="UP001369736"/>
    </source>
</evidence>
<feature type="region of interest" description="Disordered" evidence="1">
    <location>
        <begin position="264"/>
        <end position="285"/>
    </location>
</feature>
<feature type="transmembrane region" description="Helical" evidence="2">
    <location>
        <begin position="96"/>
        <end position="120"/>
    </location>
</feature>
<feature type="transmembrane region" description="Helical" evidence="2">
    <location>
        <begin position="177"/>
        <end position="201"/>
    </location>
</feature>
<comment type="caution">
    <text evidence="3">The sequence shown here is derived from an EMBL/GenBank/DDBJ whole genome shotgun (WGS) entry which is preliminary data.</text>
</comment>
<dbReference type="EMBL" id="JBBEGM010000005">
    <property type="protein sequence ID" value="MEJ2862338.1"/>
    <property type="molecule type" value="Genomic_DNA"/>
</dbReference>
<dbReference type="RefSeq" id="WP_337703712.1">
    <property type="nucleotide sequence ID" value="NZ_JBBEGM010000005.1"/>
</dbReference>
<keyword evidence="4" id="KW-1185">Reference proteome</keyword>
<keyword evidence="2" id="KW-0472">Membrane</keyword>
<feature type="compositionally biased region" description="Pro residues" evidence="1">
    <location>
        <begin position="266"/>
        <end position="275"/>
    </location>
</feature>
<reference evidence="3 4" key="1">
    <citation type="submission" date="2024-03" db="EMBL/GenBank/DDBJ databases">
        <title>Actinomycetospora sp. OC33-EN07, a novel actinomycete isolated from wild orchid (Aerides multiflora).</title>
        <authorList>
            <person name="Suriyachadkun C."/>
        </authorList>
    </citation>
    <scope>NUCLEOTIDE SEQUENCE [LARGE SCALE GENOMIC DNA]</scope>
    <source>
        <strain evidence="3 4">OC33-EN07</strain>
    </source>
</reference>
<proteinExistence type="predicted"/>
<accession>A0ABU8M4T9</accession>
<name>A0ABU8M4T9_9PSEU</name>
<feature type="region of interest" description="Disordered" evidence="1">
    <location>
        <begin position="1"/>
        <end position="23"/>
    </location>
</feature>
<keyword evidence="2" id="KW-0812">Transmembrane</keyword>
<gene>
    <name evidence="3" type="ORF">WCD58_14295</name>
</gene>